<feature type="domain" description="C-type lectin" evidence="2">
    <location>
        <begin position="38"/>
        <end position="164"/>
    </location>
</feature>
<keyword evidence="1" id="KW-0732">Signal</keyword>
<feature type="chain" id="PRO_5034107721" evidence="1">
    <location>
        <begin position="21"/>
        <end position="170"/>
    </location>
</feature>
<evidence type="ECO:0000313" key="4">
    <source>
        <dbReference type="RefSeq" id="XP_022098506.1"/>
    </source>
</evidence>
<proteinExistence type="predicted"/>
<dbReference type="RefSeq" id="XP_022098506.1">
    <property type="nucleotide sequence ID" value="XM_022242814.1"/>
</dbReference>
<dbReference type="InterPro" id="IPR016187">
    <property type="entry name" value="CTDL_fold"/>
</dbReference>
<dbReference type="AlphaFoldDB" id="A0A8B7Z594"/>
<dbReference type="Pfam" id="PF00059">
    <property type="entry name" value="Lectin_C"/>
    <property type="match status" value="1"/>
</dbReference>
<dbReference type="InterPro" id="IPR001304">
    <property type="entry name" value="C-type_lectin-like"/>
</dbReference>
<dbReference type="GeneID" id="110983510"/>
<accession>A0A8B7Z594</accession>
<dbReference type="SUPFAM" id="SSF56436">
    <property type="entry name" value="C-type lectin-like"/>
    <property type="match status" value="1"/>
</dbReference>
<reference evidence="4" key="1">
    <citation type="submission" date="2025-08" db="UniProtKB">
        <authorList>
            <consortium name="RefSeq"/>
        </authorList>
    </citation>
    <scope>IDENTIFICATION</scope>
</reference>
<dbReference type="PROSITE" id="PS50041">
    <property type="entry name" value="C_TYPE_LECTIN_2"/>
    <property type="match status" value="1"/>
</dbReference>
<dbReference type="OMA" id="DASHEWI"/>
<dbReference type="InterPro" id="IPR016186">
    <property type="entry name" value="C-type_lectin-like/link_sf"/>
</dbReference>
<dbReference type="OrthoDB" id="418245at2759"/>
<dbReference type="SMART" id="SM00034">
    <property type="entry name" value="CLECT"/>
    <property type="match status" value="1"/>
</dbReference>
<name>A0A8B7Z594_ACAPL</name>
<sequence>MGFLRVVSVVFLTSLTVTFAQKFLEIHCQHCPPLWTLYDSHCFRFFGTPKTFAEADKHCQQFFTHVGQGHLVSITNVAEDNLMYNMWQSTCGTAFDTVYMGLTDRQEEGNFVWLDGSGLSYTNWKDGEPNNTNRDESCAGLLSGPSSQYWEVVPCSREYVFICKMPTIHY</sequence>
<evidence type="ECO:0000313" key="3">
    <source>
        <dbReference type="Proteomes" id="UP000694845"/>
    </source>
</evidence>
<keyword evidence="3" id="KW-1185">Reference proteome</keyword>
<evidence type="ECO:0000256" key="1">
    <source>
        <dbReference type="SAM" id="SignalP"/>
    </source>
</evidence>
<feature type="signal peptide" evidence="1">
    <location>
        <begin position="1"/>
        <end position="20"/>
    </location>
</feature>
<evidence type="ECO:0000259" key="2">
    <source>
        <dbReference type="PROSITE" id="PS50041"/>
    </source>
</evidence>
<dbReference type="KEGG" id="aplc:110983510"/>
<gene>
    <name evidence="4" type="primary">LOC110983510</name>
</gene>
<dbReference type="InterPro" id="IPR050111">
    <property type="entry name" value="C-type_lectin/snaclec_domain"/>
</dbReference>
<dbReference type="Gene3D" id="3.10.100.10">
    <property type="entry name" value="Mannose-Binding Protein A, subunit A"/>
    <property type="match status" value="1"/>
</dbReference>
<dbReference type="PANTHER" id="PTHR22803">
    <property type="entry name" value="MANNOSE, PHOSPHOLIPASE, LECTIN RECEPTOR RELATED"/>
    <property type="match status" value="1"/>
</dbReference>
<organism evidence="3 4">
    <name type="scientific">Acanthaster planci</name>
    <name type="common">Crown-of-thorns starfish</name>
    <dbReference type="NCBI Taxonomy" id="133434"/>
    <lineage>
        <taxon>Eukaryota</taxon>
        <taxon>Metazoa</taxon>
        <taxon>Echinodermata</taxon>
        <taxon>Eleutherozoa</taxon>
        <taxon>Asterozoa</taxon>
        <taxon>Asteroidea</taxon>
        <taxon>Valvatacea</taxon>
        <taxon>Valvatida</taxon>
        <taxon>Acanthasteridae</taxon>
        <taxon>Acanthaster</taxon>
    </lineage>
</organism>
<dbReference type="Proteomes" id="UP000694845">
    <property type="component" value="Unplaced"/>
</dbReference>
<protein>
    <submittedName>
        <fullName evidence="4">Alpha-N-acetylgalactosamine-specific lectin-like</fullName>
    </submittedName>
</protein>